<comment type="caution">
    <text evidence="7">The sequence shown here is derived from an EMBL/GenBank/DDBJ whole genome shotgun (WGS) entry which is preliminary data.</text>
</comment>
<keyword evidence="4 6" id="KW-0472">Membrane</keyword>
<dbReference type="GO" id="GO:0055038">
    <property type="term" value="C:recycling endosome membrane"/>
    <property type="evidence" value="ECO:0007669"/>
    <property type="project" value="TreeGrafter"/>
</dbReference>
<feature type="transmembrane region" description="Helical" evidence="6">
    <location>
        <begin position="269"/>
        <end position="292"/>
    </location>
</feature>
<reference evidence="7 8" key="1">
    <citation type="journal article" date="2019" name="Sci. Rep.">
        <title>Comparative genomics of chytrid fungi reveal insights into the obligate biotrophic and pathogenic lifestyle of Synchytrium endobioticum.</title>
        <authorList>
            <person name="van de Vossenberg B.T.L.H."/>
            <person name="Warris S."/>
            <person name="Nguyen H.D.T."/>
            <person name="van Gent-Pelzer M.P.E."/>
            <person name="Joly D.L."/>
            <person name="van de Geest H.C."/>
            <person name="Bonants P.J.M."/>
            <person name="Smith D.S."/>
            <person name="Levesque C.A."/>
            <person name="van der Lee T.A.J."/>
        </authorList>
    </citation>
    <scope>NUCLEOTIDE SEQUENCE [LARGE SCALE GENOMIC DNA]</scope>
    <source>
        <strain evidence="7 8">CBS 809.83</strain>
    </source>
</reference>
<evidence type="ECO:0000256" key="2">
    <source>
        <dbReference type="ARBA" id="ARBA00022692"/>
    </source>
</evidence>
<feature type="compositionally biased region" description="Polar residues" evidence="5">
    <location>
        <begin position="15"/>
        <end position="28"/>
    </location>
</feature>
<feature type="region of interest" description="Disordered" evidence="5">
    <location>
        <begin position="1"/>
        <end position="101"/>
    </location>
</feature>
<dbReference type="GO" id="GO:0032588">
    <property type="term" value="C:trans-Golgi network membrane"/>
    <property type="evidence" value="ECO:0007669"/>
    <property type="project" value="TreeGrafter"/>
</dbReference>
<evidence type="ECO:0000313" key="8">
    <source>
        <dbReference type="Proteomes" id="UP000318582"/>
    </source>
</evidence>
<protein>
    <recommendedName>
        <fullName evidence="9">Secretory carrier membrane protein</fullName>
    </recommendedName>
</protein>
<evidence type="ECO:0000256" key="3">
    <source>
        <dbReference type="ARBA" id="ARBA00022989"/>
    </source>
</evidence>
<organism evidence="7 8">
    <name type="scientific">Powellomyces hirtus</name>
    <dbReference type="NCBI Taxonomy" id="109895"/>
    <lineage>
        <taxon>Eukaryota</taxon>
        <taxon>Fungi</taxon>
        <taxon>Fungi incertae sedis</taxon>
        <taxon>Chytridiomycota</taxon>
        <taxon>Chytridiomycota incertae sedis</taxon>
        <taxon>Chytridiomycetes</taxon>
        <taxon>Spizellomycetales</taxon>
        <taxon>Powellomycetaceae</taxon>
        <taxon>Powellomyces</taxon>
    </lineage>
</organism>
<feature type="transmembrane region" description="Helical" evidence="6">
    <location>
        <begin position="162"/>
        <end position="184"/>
    </location>
</feature>
<dbReference type="PANTHER" id="PTHR10687">
    <property type="entry name" value="SECRETORY CARRIER-ASSOCIATED MEMBRANE PROTEIN SCAMP"/>
    <property type="match status" value="1"/>
</dbReference>
<comment type="subcellular location">
    <subcellularLocation>
        <location evidence="1">Membrane</location>
        <topology evidence="1">Multi-pass membrane protein</topology>
    </subcellularLocation>
</comment>
<dbReference type="GO" id="GO:0015031">
    <property type="term" value="P:protein transport"/>
    <property type="evidence" value="ECO:0007669"/>
    <property type="project" value="InterPro"/>
</dbReference>
<feature type="compositionally biased region" description="Polar residues" evidence="5">
    <location>
        <begin position="62"/>
        <end position="74"/>
    </location>
</feature>
<feature type="compositionally biased region" description="Low complexity" evidence="5">
    <location>
        <begin position="82"/>
        <end position="95"/>
    </location>
</feature>
<keyword evidence="2 6" id="KW-0812">Transmembrane</keyword>
<dbReference type="PANTHER" id="PTHR10687:SF2">
    <property type="entry name" value="SECRETORY CARRIER-ASSOCIATED MEMBRANE PROTEIN"/>
    <property type="match status" value="1"/>
</dbReference>
<evidence type="ECO:0000313" key="7">
    <source>
        <dbReference type="EMBL" id="TPX60117.1"/>
    </source>
</evidence>
<dbReference type="EMBL" id="QEAQ01000018">
    <property type="protein sequence ID" value="TPX60117.1"/>
    <property type="molecule type" value="Genomic_DNA"/>
</dbReference>
<dbReference type="AlphaFoldDB" id="A0A507E9P6"/>
<evidence type="ECO:0000256" key="1">
    <source>
        <dbReference type="ARBA" id="ARBA00004141"/>
    </source>
</evidence>
<accession>A0A507E9P6</accession>
<name>A0A507E9P6_9FUNG</name>
<sequence length="344" mass="36889">MAMNPFVVEEGNENPFASSDNTAANPWGSSDKPAASTSRWGKKADLAPAPPATPSPAASHNRGGSNAPNATASGSGRYKSASNNDYSTSNSNTTTDGGGMTRELELQRREADVAQREARLRDRERAVGTFNPPNWPKCRPMIYHDIEKEIPVRGKWLVKRIYLAWMLAVIVYLVNSIAAFSLLVTGAASGGVTFGISLVILLVGTPVSFVFWYRPLYNGVRAESSASFFFFWFNYGAHLCVAVLLAVGIPGWGGAGVIITLAQFKVNVPSAIICLISSALLIFEVIFGTWQIKSASMYFRSRGMTAEKAKEEAVVGFASSQAGRDLAGAAVKSAAATELKRYGN</sequence>
<evidence type="ECO:0000256" key="6">
    <source>
        <dbReference type="SAM" id="Phobius"/>
    </source>
</evidence>
<feature type="transmembrane region" description="Helical" evidence="6">
    <location>
        <begin position="190"/>
        <end position="213"/>
    </location>
</feature>
<dbReference type="Pfam" id="PF04144">
    <property type="entry name" value="SCAMP"/>
    <property type="match status" value="1"/>
</dbReference>
<feature type="transmembrane region" description="Helical" evidence="6">
    <location>
        <begin position="225"/>
        <end position="249"/>
    </location>
</feature>
<proteinExistence type="predicted"/>
<keyword evidence="8" id="KW-1185">Reference proteome</keyword>
<keyword evidence="3 6" id="KW-1133">Transmembrane helix</keyword>
<evidence type="ECO:0008006" key="9">
    <source>
        <dbReference type="Google" id="ProtNLM"/>
    </source>
</evidence>
<gene>
    <name evidence="7" type="ORF">PhCBS80983_g01970</name>
</gene>
<evidence type="ECO:0000256" key="5">
    <source>
        <dbReference type="SAM" id="MobiDB-lite"/>
    </source>
</evidence>
<dbReference type="Proteomes" id="UP000318582">
    <property type="component" value="Unassembled WGS sequence"/>
</dbReference>
<dbReference type="InterPro" id="IPR007273">
    <property type="entry name" value="SCAMP"/>
</dbReference>
<evidence type="ECO:0000256" key="4">
    <source>
        <dbReference type="ARBA" id="ARBA00023136"/>
    </source>
</evidence>